<sequence length="356" mass="38248">MTRMRQYAAASIVAALGAGLLGAAPASAEENSPQSPDRLVGEIPIDKPEDVKAVAPKASLKQGHTEKQTAEAIESVTGTNLVTQFESSEAADRSKPSISLADSSDQAFALNYGEGLSVEISYDADKSTGPAIGTNGTTVYQEASDSTDLAAQVSEDSSLSLLTVLNDETASSEQTYTLNLPAGAEAVPTERGGFEIVMKSEGVELNLGTIEAPWAEDANGEEVETYYEIDGDQLTQYIETNENTMFPVVADPKVTFGWGVYLNMWGREMKAVGVALGGISYSAYWGSCVYLDKIPHPAFRNVIRGVCAVVGVGTAKDFLKHMKKLIENDKWNSSSCYQIKIATNDRWKKVSKKNCR</sequence>
<evidence type="ECO:0000256" key="1">
    <source>
        <dbReference type="SAM" id="MobiDB-lite"/>
    </source>
</evidence>
<name>A0ABV8U005_9ACTN</name>
<gene>
    <name evidence="3" type="ORF">ACFPET_12620</name>
</gene>
<feature type="signal peptide" evidence="2">
    <location>
        <begin position="1"/>
        <end position="28"/>
    </location>
</feature>
<evidence type="ECO:0000256" key="2">
    <source>
        <dbReference type="SAM" id="SignalP"/>
    </source>
</evidence>
<organism evidence="3 4">
    <name type="scientific">Salininema proteolyticum</name>
    <dbReference type="NCBI Taxonomy" id="1607685"/>
    <lineage>
        <taxon>Bacteria</taxon>
        <taxon>Bacillati</taxon>
        <taxon>Actinomycetota</taxon>
        <taxon>Actinomycetes</taxon>
        <taxon>Glycomycetales</taxon>
        <taxon>Glycomycetaceae</taxon>
        <taxon>Salininema</taxon>
    </lineage>
</organism>
<comment type="caution">
    <text evidence="3">The sequence shown here is derived from an EMBL/GenBank/DDBJ whole genome shotgun (WGS) entry which is preliminary data.</text>
</comment>
<feature type="chain" id="PRO_5046516937" evidence="2">
    <location>
        <begin position="29"/>
        <end position="356"/>
    </location>
</feature>
<feature type="region of interest" description="Disordered" evidence="1">
    <location>
        <begin position="24"/>
        <end position="50"/>
    </location>
</feature>
<accession>A0ABV8U005</accession>
<dbReference type="EMBL" id="JBHSDK010000015">
    <property type="protein sequence ID" value="MFC4336049.1"/>
    <property type="molecule type" value="Genomic_DNA"/>
</dbReference>
<keyword evidence="4" id="KW-1185">Reference proteome</keyword>
<dbReference type="RefSeq" id="WP_380621495.1">
    <property type="nucleotide sequence ID" value="NZ_JBHSDK010000015.1"/>
</dbReference>
<evidence type="ECO:0000313" key="4">
    <source>
        <dbReference type="Proteomes" id="UP001595823"/>
    </source>
</evidence>
<dbReference type="Proteomes" id="UP001595823">
    <property type="component" value="Unassembled WGS sequence"/>
</dbReference>
<proteinExistence type="predicted"/>
<evidence type="ECO:0000313" key="3">
    <source>
        <dbReference type="EMBL" id="MFC4336049.1"/>
    </source>
</evidence>
<reference evidence="4" key="1">
    <citation type="journal article" date="2019" name="Int. J. Syst. Evol. Microbiol.">
        <title>The Global Catalogue of Microorganisms (GCM) 10K type strain sequencing project: providing services to taxonomists for standard genome sequencing and annotation.</title>
        <authorList>
            <consortium name="The Broad Institute Genomics Platform"/>
            <consortium name="The Broad Institute Genome Sequencing Center for Infectious Disease"/>
            <person name="Wu L."/>
            <person name="Ma J."/>
        </authorList>
    </citation>
    <scope>NUCLEOTIDE SEQUENCE [LARGE SCALE GENOMIC DNA]</scope>
    <source>
        <strain evidence="4">IBRC-M 10908</strain>
    </source>
</reference>
<protein>
    <submittedName>
        <fullName evidence="3">Uncharacterized protein</fullName>
    </submittedName>
</protein>
<keyword evidence="2" id="KW-0732">Signal</keyword>